<dbReference type="HOGENOM" id="CLU_002865_7_1_5"/>
<evidence type="ECO:0000259" key="7">
    <source>
        <dbReference type="PROSITE" id="PS00623"/>
    </source>
</evidence>
<proteinExistence type="inferred from homology"/>
<evidence type="ECO:0000256" key="1">
    <source>
        <dbReference type="ARBA" id="ARBA00001974"/>
    </source>
</evidence>
<dbReference type="Pfam" id="PF00732">
    <property type="entry name" value="GMC_oxred_N"/>
    <property type="match status" value="1"/>
</dbReference>
<evidence type="ECO:0000259" key="8">
    <source>
        <dbReference type="PROSITE" id="PS00624"/>
    </source>
</evidence>
<dbReference type="EMBL" id="CP000301">
    <property type="protein sequence ID" value="ABD89326.1"/>
    <property type="molecule type" value="Genomic_DNA"/>
</dbReference>
<dbReference type="InterPro" id="IPR012132">
    <property type="entry name" value="GMC_OxRdtase"/>
</dbReference>
<dbReference type="SUPFAM" id="SSF54373">
    <property type="entry name" value="FAD-linked reductases, C-terminal domain"/>
    <property type="match status" value="1"/>
</dbReference>
<dbReference type="Gene3D" id="3.30.560.10">
    <property type="entry name" value="Glucose Oxidase, domain 3"/>
    <property type="match status" value="1"/>
</dbReference>
<comment type="similarity">
    <text evidence="2 6">Belongs to the GMC oxidoreductase family.</text>
</comment>
<dbReference type="GO" id="GO:0008812">
    <property type="term" value="F:choline dehydrogenase activity"/>
    <property type="evidence" value="ECO:0007669"/>
    <property type="project" value="TreeGrafter"/>
</dbReference>
<name>Q20ZW0_RHOPB</name>
<dbReference type="PANTHER" id="PTHR11552:SF147">
    <property type="entry name" value="CHOLINE DEHYDROGENASE, MITOCHONDRIAL"/>
    <property type="match status" value="1"/>
</dbReference>
<dbReference type="RefSeq" id="WP_011474208.1">
    <property type="nucleotide sequence ID" value="NC_007925.1"/>
</dbReference>
<evidence type="ECO:0000256" key="5">
    <source>
        <dbReference type="PIRSR" id="PIRSR000137-2"/>
    </source>
</evidence>
<dbReference type="Pfam" id="PF05199">
    <property type="entry name" value="GMC_oxred_C"/>
    <property type="match status" value="1"/>
</dbReference>
<dbReference type="KEGG" id="rpc:RPC_3792"/>
<evidence type="ECO:0000256" key="6">
    <source>
        <dbReference type="RuleBase" id="RU003968"/>
    </source>
</evidence>
<organism evidence="9">
    <name type="scientific">Rhodopseudomonas palustris (strain BisB18)</name>
    <dbReference type="NCBI Taxonomy" id="316056"/>
    <lineage>
        <taxon>Bacteria</taxon>
        <taxon>Pseudomonadati</taxon>
        <taxon>Pseudomonadota</taxon>
        <taxon>Alphaproteobacteria</taxon>
        <taxon>Hyphomicrobiales</taxon>
        <taxon>Nitrobacteraceae</taxon>
        <taxon>Rhodopseudomonas</taxon>
    </lineage>
</organism>
<dbReference type="PROSITE" id="PS00624">
    <property type="entry name" value="GMC_OXRED_2"/>
    <property type="match status" value="1"/>
</dbReference>
<protein>
    <submittedName>
        <fullName evidence="9">Glucose-methanol-choline oxidoreductase</fullName>
    </submittedName>
</protein>
<keyword evidence="4 5" id="KW-0274">FAD</keyword>
<dbReference type="GO" id="GO:0019285">
    <property type="term" value="P:glycine betaine biosynthetic process from choline"/>
    <property type="evidence" value="ECO:0007669"/>
    <property type="project" value="TreeGrafter"/>
</dbReference>
<evidence type="ECO:0000256" key="4">
    <source>
        <dbReference type="ARBA" id="ARBA00022827"/>
    </source>
</evidence>
<feature type="domain" description="Glucose-methanol-choline oxidoreductase N-terminal" evidence="7">
    <location>
        <begin position="82"/>
        <end position="105"/>
    </location>
</feature>
<comment type="cofactor">
    <cofactor evidence="1 5">
        <name>FAD</name>
        <dbReference type="ChEBI" id="CHEBI:57692"/>
    </cofactor>
</comment>
<dbReference type="Gene3D" id="3.50.50.60">
    <property type="entry name" value="FAD/NAD(P)-binding domain"/>
    <property type="match status" value="1"/>
</dbReference>
<dbReference type="PIRSF" id="PIRSF000137">
    <property type="entry name" value="Alcohol_oxidase"/>
    <property type="match status" value="1"/>
</dbReference>
<feature type="binding site" evidence="5">
    <location>
        <begin position="92"/>
        <end position="95"/>
    </location>
    <ligand>
        <name>FAD</name>
        <dbReference type="ChEBI" id="CHEBI:57692"/>
    </ligand>
</feature>
<dbReference type="AlphaFoldDB" id="Q20ZW0"/>
<dbReference type="GO" id="GO:0050660">
    <property type="term" value="F:flavin adenine dinucleotide binding"/>
    <property type="evidence" value="ECO:0007669"/>
    <property type="project" value="InterPro"/>
</dbReference>
<dbReference type="PROSITE" id="PS00623">
    <property type="entry name" value="GMC_OXRED_1"/>
    <property type="match status" value="1"/>
</dbReference>
<reference evidence="9" key="1">
    <citation type="submission" date="2006-03" db="EMBL/GenBank/DDBJ databases">
        <title>Complete sequence of Rhodopseudomonas palustris BisB18.</title>
        <authorList>
            <consortium name="US DOE Joint Genome Institute"/>
            <person name="Copeland A."/>
            <person name="Lucas S."/>
            <person name="Lapidus A."/>
            <person name="Barry K."/>
            <person name="Detter J.C."/>
            <person name="Glavina del Rio T."/>
            <person name="Hammon N."/>
            <person name="Israni S."/>
            <person name="Dalin E."/>
            <person name="Tice H."/>
            <person name="Pitluck S."/>
            <person name="Chain P."/>
            <person name="Malfatti S."/>
            <person name="Shin M."/>
            <person name="Vergez L."/>
            <person name="Schmutz J."/>
            <person name="Larimer F."/>
            <person name="Land M."/>
            <person name="Hauser L."/>
            <person name="Pelletier D.A."/>
            <person name="Kyrpides N."/>
            <person name="Anderson I."/>
            <person name="Oda Y."/>
            <person name="Harwood C.S."/>
            <person name="Richardson P."/>
        </authorList>
    </citation>
    <scope>NUCLEOTIDE SEQUENCE [LARGE SCALE GENOMIC DNA]</scope>
    <source>
        <strain evidence="9">BisB18</strain>
    </source>
</reference>
<evidence type="ECO:0000256" key="3">
    <source>
        <dbReference type="ARBA" id="ARBA00022630"/>
    </source>
</evidence>
<evidence type="ECO:0000256" key="2">
    <source>
        <dbReference type="ARBA" id="ARBA00010790"/>
    </source>
</evidence>
<dbReference type="PANTHER" id="PTHR11552">
    <property type="entry name" value="GLUCOSE-METHANOL-CHOLINE GMC OXIDOREDUCTASE"/>
    <property type="match status" value="1"/>
</dbReference>
<dbReference type="SUPFAM" id="SSF51905">
    <property type="entry name" value="FAD/NAD(P)-binding domain"/>
    <property type="match status" value="1"/>
</dbReference>
<dbReference type="STRING" id="316056.RPC_3792"/>
<feature type="domain" description="Glucose-methanol-choline oxidoreductase N-terminal" evidence="8">
    <location>
        <begin position="255"/>
        <end position="269"/>
    </location>
</feature>
<dbReference type="GO" id="GO:0016020">
    <property type="term" value="C:membrane"/>
    <property type="evidence" value="ECO:0007669"/>
    <property type="project" value="TreeGrafter"/>
</dbReference>
<dbReference type="NCBIfam" id="NF002550">
    <property type="entry name" value="PRK02106.1"/>
    <property type="match status" value="1"/>
</dbReference>
<dbReference type="InterPro" id="IPR000172">
    <property type="entry name" value="GMC_OxRdtase_N"/>
</dbReference>
<dbReference type="OrthoDB" id="9785276at2"/>
<dbReference type="InterPro" id="IPR036188">
    <property type="entry name" value="FAD/NAD-bd_sf"/>
</dbReference>
<gene>
    <name evidence="9" type="ordered locus">RPC_3792</name>
</gene>
<keyword evidence="3 6" id="KW-0285">Flavoprotein</keyword>
<accession>Q20ZW0</accession>
<evidence type="ECO:0000313" key="9">
    <source>
        <dbReference type="EMBL" id="ABD89326.1"/>
    </source>
</evidence>
<dbReference type="InterPro" id="IPR007867">
    <property type="entry name" value="GMC_OxRtase_C"/>
</dbReference>
<sequence>MSESYDFIVVGGGSGGCAVAGRLSEDPATSVALLEAGGACDNWVVKTPYTLAFMVPSKLNNWHFHTVPQRGLGGRIGYQPRGKGLGGSSAINAMVYIRGHKSDYDHWAALGNAGWSYDDVLPYFKRSENNSDFNGAYHGQSGPLHVNKLRTDNPVHEIYLQAAREAQFRIRDDFNAEEQEGLGLYQLTQHNGERWSAARAYLQPHIGQRANLRVETQAHASRILFDGTRAVGVEYRQGNQTLQLRARREVILSSGAFQTPHLLMLSGVGDAEALAQHGIASVHHLPGVGRNLQDHPDFIFAYMSDSPYFTGTSFRGIARQLASIGKYRREGRGAMTTNFAECGGFLKTRPELDAPDIQLHFGMAIVDDHGRKRRWGTGFSCHVCLLRPDSRGSVGLNSADPLAPPSIDPNFLGEDSDLDAMVAGYKTTRRLMETPALKALQQRDMFTAQVRSDDDIRNILRARVDTVYHPVGTCKMGVDDAMAVVDPQLKVHGLQGLRVVDASVMPTLIGGNTNAPTIMIGEKAADMIRGELRVN</sequence>
<dbReference type="eggNOG" id="COG2303">
    <property type="taxonomic scope" value="Bacteria"/>
</dbReference>